<dbReference type="EMBL" id="JARAVY010000014">
    <property type="protein sequence ID" value="MDX2913349.1"/>
    <property type="molecule type" value="Genomic_DNA"/>
</dbReference>
<dbReference type="Pfam" id="PF01494">
    <property type="entry name" value="FAD_binding_3"/>
    <property type="match status" value="1"/>
</dbReference>
<comment type="caution">
    <text evidence="2">The sequence shown here is derived from an EMBL/GenBank/DDBJ whole genome shotgun (WGS) entry which is preliminary data.</text>
</comment>
<evidence type="ECO:0000313" key="3">
    <source>
        <dbReference type="Proteomes" id="UP001271723"/>
    </source>
</evidence>
<reference evidence="2 3" key="1">
    <citation type="journal article" date="2023" name="Microb. Genom.">
        <title>Mesoterricola silvestris gen. nov., sp. nov., Mesoterricola sediminis sp. nov., Geothrix oryzae sp. nov., Geothrix edaphica sp. nov., Geothrix rubra sp. nov., and Geothrix limicola sp. nov., six novel members of Acidobacteriota isolated from soils.</title>
        <authorList>
            <person name="Weisberg A.J."/>
            <person name="Pearce E."/>
            <person name="Kramer C.G."/>
            <person name="Chang J.H."/>
            <person name="Clarke C.R."/>
        </authorList>
    </citation>
    <scope>NUCLEOTIDE SEQUENCE [LARGE SCALE GENOMIC DNA]</scope>
    <source>
        <strain evidence="2 3">NRRL_B-2795</strain>
    </source>
</reference>
<dbReference type="SUPFAM" id="SSF51905">
    <property type="entry name" value="FAD/NAD(P)-binding domain"/>
    <property type="match status" value="1"/>
</dbReference>
<feature type="domain" description="FAD-binding" evidence="1">
    <location>
        <begin position="2"/>
        <end position="330"/>
    </location>
</feature>
<keyword evidence="2" id="KW-0503">Monooxygenase</keyword>
<protein>
    <submittedName>
        <fullName evidence="2">FAD-dependent monooxygenase</fullName>
    </submittedName>
</protein>
<dbReference type="InterPro" id="IPR036188">
    <property type="entry name" value="FAD/NAD-bd_sf"/>
</dbReference>
<dbReference type="PANTHER" id="PTHR46865:SF2">
    <property type="entry name" value="MONOOXYGENASE"/>
    <property type="match status" value="1"/>
</dbReference>
<gene>
    <name evidence="2" type="ORF">PV517_32365</name>
</gene>
<dbReference type="RefSeq" id="WP_086759787.1">
    <property type="nucleotide sequence ID" value="NZ_JAGJBZ010000001.1"/>
</dbReference>
<keyword evidence="2" id="KW-0560">Oxidoreductase</keyword>
<sequence length="372" mass="40374">MDILVSGAGIAGLACAVELGRRGHHVTVVEYARRLRLAGTPVDIRGDAIEAVGRMGLLGELQEHRVRMSELTHFVDSAGRPVARLPLAQINDSDDDIELLRGDLVRILAAALPDSAAIRFGDSVEALTDHTGDGVDVHFASGRTGRYDLVLGADGQHSAVRGLVFGPEEDHLRHLGVYFALADHPGEAQGEGVNSVYNVPGRMAGLFRYGGRAVAVFQFRSERIDHDHHDLDAQKRILTDAFAGHRSWRIPELLDVARADPGFYLTPASQIRLPSWHRGRVALVGDAGYSPAFLSGRGTSLALTGARFLAEELQRHGADHATAFARYEARQRPYVTFAQSRVHSGRDRMLPATWAAIAARDEALRATEAGAR</sequence>
<evidence type="ECO:0000259" key="1">
    <source>
        <dbReference type="Pfam" id="PF01494"/>
    </source>
</evidence>
<dbReference type="Gene3D" id="3.30.9.10">
    <property type="entry name" value="D-Amino Acid Oxidase, subunit A, domain 2"/>
    <property type="match status" value="1"/>
</dbReference>
<keyword evidence="3" id="KW-1185">Reference proteome</keyword>
<name>A0ABU4LC87_9ACTN</name>
<evidence type="ECO:0000313" key="2">
    <source>
        <dbReference type="EMBL" id="MDX2913349.1"/>
    </source>
</evidence>
<dbReference type="GO" id="GO:0004497">
    <property type="term" value="F:monooxygenase activity"/>
    <property type="evidence" value="ECO:0007669"/>
    <property type="project" value="UniProtKB-KW"/>
</dbReference>
<dbReference type="PANTHER" id="PTHR46865">
    <property type="entry name" value="OXIDOREDUCTASE-RELATED"/>
    <property type="match status" value="1"/>
</dbReference>
<dbReference type="PRINTS" id="PR00420">
    <property type="entry name" value="RNGMNOXGNASE"/>
</dbReference>
<dbReference type="InterPro" id="IPR051704">
    <property type="entry name" value="FAD_aromatic-hydroxylase"/>
</dbReference>
<proteinExistence type="predicted"/>
<dbReference type="InterPro" id="IPR002938">
    <property type="entry name" value="FAD-bd"/>
</dbReference>
<organism evidence="2 3">
    <name type="scientific">Streptomyces griseiscabiei</name>
    <dbReference type="NCBI Taxonomy" id="2993540"/>
    <lineage>
        <taxon>Bacteria</taxon>
        <taxon>Bacillati</taxon>
        <taxon>Actinomycetota</taxon>
        <taxon>Actinomycetes</taxon>
        <taxon>Kitasatosporales</taxon>
        <taxon>Streptomycetaceae</taxon>
        <taxon>Streptomyces</taxon>
    </lineage>
</organism>
<dbReference type="Gene3D" id="3.50.50.60">
    <property type="entry name" value="FAD/NAD(P)-binding domain"/>
    <property type="match status" value="1"/>
</dbReference>
<dbReference type="Proteomes" id="UP001271723">
    <property type="component" value="Unassembled WGS sequence"/>
</dbReference>
<accession>A0ABU4LC87</accession>